<organism evidence="1 2">
    <name type="scientific">Cirrhinus mrigala</name>
    <name type="common">Mrigala</name>
    <dbReference type="NCBI Taxonomy" id="683832"/>
    <lineage>
        <taxon>Eukaryota</taxon>
        <taxon>Metazoa</taxon>
        <taxon>Chordata</taxon>
        <taxon>Craniata</taxon>
        <taxon>Vertebrata</taxon>
        <taxon>Euteleostomi</taxon>
        <taxon>Actinopterygii</taxon>
        <taxon>Neopterygii</taxon>
        <taxon>Teleostei</taxon>
        <taxon>Ostariophysi</taxon>
        <taxon>Cypriniformes</taxon>
        <taxon>Cyprinidae</taxon>
        <taxon>Labeoninae</taxon>
        <taxon>Labeonini</taxon>
        <taxon>Cirrhinus</taxon>
    </lineage>
</organism>
<feature type="non-terminal residue" evidence="1">
    <location>
        <position position="447"/>
    </location>
</feature>
<keyword evidence="2" id="KW-1185">Reference proteome</keyword>
<reference evidence="1 2" key="1">
    <citation type="submission" date="2024-05" db="EMBL/GenBank/DDBJ databases">
        <title>Genome sequencing and assembly of Indian major carp, Cirrhinus mrigala (Hamilton, 1822).</title>
        <authorList>
            <person name="Mohindra V."/>
            <person name="Chowdhury L.M."/>
            <person name="Lal K."/>
            <person name="Jena J.K."/>
        </authorList>
    </citation>
    <scope>NUCLEOTIDE SEQUENCE [LARGE SCALE GENOMIC DNA]</scope>
    <source>
        <strain evidence="1">CM1030</strain>
        <tissue evidence="1">Blood</tissue>
    </source>
</reference>
<name>A0ABD0P2W4_CIRMR</name>
<dbReference type="SUPFAM" id="SSF56672">
    <property type="entry name" value="DNA/RNA polymerases"/>
    <property type="match status" value="1"/>
</dbReference>
<comment type="caution">
    <text evidence="1">The sequence shown here is derived from an EMBL/GenBank/DDBJ whole genome shotgun (WGS) entry which is preliminary data.</text>
</comment>
<dbReference type="InterPro" id="IPR052055">
    <property type="entry name" value="Hepadnavirus_pol/RT"/>
</dbReference>
<gene>
    <name evidence="1" type="ORF">M9458_036641</name>
</gene>
<dbReference type="InterPro" id="IPR043502">
    <property type="entry name" value="DNA/RNA_pol_sf"/>
</dbReference>
<dbReference type="CDD" id="cd09275">
    <property type="entry name" value="RNase_HI_RT_DIRS1"/>
    <property type="match status" value="1"/>
</dbReference>
<dbReference type="Proteomes" id="UP001529510">
    <property type="component" value="Unassembled WGS sequence"/>
</dbReference>
<dbReference type="EMBL" id="JAMKFB020000018">
    <property type="protein sequence ID" value="KAL0168419.1"/>
    <property type="molecule type" value="Genomic_DNA"/>
</dbReference>
<accession>A0ABD0P2W4</accession>
<protein>
    <recommendedName>
        <fullName evidence="3">Reverse transcriptase RNase H-like domain-containing protein</fullName>
    </recommendedName>
</protein>
<dbReference type="PANTHER" id="PTHR33050:SF7">
    <property type="entry name" value="RIBONUCLEASE H"/>
    <property type="match status" value="1"/>
</dbReference>
<evidence type="ECO:0008006" key="3">
    <source>
        <dbReference type="Google" id="ProtNLM"/>
    </source>
</evidence>
<evidence type="ECO:0000313" key="1">
    <source>
        <dbReference type="EMBL" id="KAL0168419.1"/>
    </source>
</evidence>
<evidence type="ECO:0000313" key="2">
    <source>
        <dbReference type="Proteomes" id="UP001529510"/>
    </source>
</evidence>
<dbReference type="PANTHER" id="PTHR33050">
    <property type="entry name" value="REVERSE TRANSCRIPTASE DOMAIN-CONTAINING PROTEIN"/>
    <property type="match status" value="1"/>
</dbReference>
<proteinExistence type="predicted"/>
<dbReference type="AlphaFoldDB" id="A0ABD0P2W4"/>
<sequence>IVLPTLPVLQGAAVSSEHPPQFFPPGNVAGLGSSPPPRGSLGPLVQVLPAGQPFQDTVPAAHITPEASLERLVPLVDHLAAWKLLPNVSAWVLHTVERGYRIQFGAPPPPFNGVSPTLVGPEQGLVMEQEVATLLRKEAIEVVPPHERESGFYSRSAFLDLRMIRVTRRCLRALDMWRKPWFLSQGLVLGAPCRCVTLAMDASLTGWGAVMSGHPARGRQLTWHINCLEMLPVFRALKHFLPDLRDRHVLVRTDNTSVVSYINHQGGLRSRPLYKLAHQILVWSQDKLLSLRAVYVPGHLNLGADIPSRQGPRLGEWMLHPEVVKQIWRVFGPAQVDLFATRENTQCSLWYSLVHPAPLGLDAMVQTWPRLRLYAFPPIALLPGVLERVRRDGVSLLLVAPYWPGRVWFSDLISLLDGSPWEIRRVTSLTRKHKSTFCLSAALCVCL</sequence>
<feature type="non-terminal residue" evidence="1">
    <location>
        <position position="1"/>
    </location>
</feature>